<reference evidence="1" key="1">
    <citation type="submission" date="2021-11" db="EMBL/GenBank/DDBJ databases">
        <title>The TAILOR 12: Case summaries of 12 patient that have undergone phage therapy for multidrug-resistant infections.</title>
        <authorList>
            <person name="Green S."/>
            <person name="Terwilliger A."/>
            <person name="Clark J."/>
            <person name="Salazar K."/>
            <person name="Maresso A."/>
        </authorList>
    </citation>
    <scope>NUCLEOTIDE SEQUENCE</scope>
</reference>
<proteinExistence type="predicted"/>
<organism evidence="1 2">
    <name type="scientific">Klebsiella phage 6993</name>
    <dbReference type="NCBI Taxonomy" id="2912297"/>
    <lineage>
        <taxon>Viruses</taxon>
        <taxon>Duplodnaviria</taxon>
        <taxon>Heunggongvirae</taxon>
        <taxon>Uroviricota</taxon>
        <taxon>Caudoviricetes</taxon>
        <taxon>Autographivirales</taxon>
        <taxon>Autoscriptoviridae</taxon>
        <taxon>Slopekvirinae</taxon>
        <taxon>Drulisvirus</taxon>
        <taxon>Drulisvirus dv6993</taxon>
    </lineage>
</organism>
<accession>A0A9E7M8X5</accession>
<dbReference type="EMBL" id="OL362278">
    <property type="protein sequence ID" value="URY99662.1"/>
    <property type="molecule type" value="Genomic_DNA"/>
</dbReference>
<dbReference type="Proteomes" id="UP001055501">
    <property type="component" value="Genome"/>
</dbReference>
<name>A0A9E7M8X5_9CAUD</name>
<protein>
    <submittedName>
        <fullName evidence="1">Uncharacterized protein</fullName>
    </submittedName>
</protein>
<gene>
    <name evidence="1" type="ORF">6993_0048</name>
</gene>
<sequence>MASIIAAKAVDVQYEIVGKAQNPEKQVSPDYNVGFVGTAALDTLNTFFTYMEGQGYTATAEGASFVADGTLQARLFSMLSQLSKTGYVALTGTGMPLGEGSGTDFDTSFTALQSAFEAATVAAEAE</sequence>
<evidence type="ECO:0000313" key="1">
    <source>
        <dbReference type="EMBL" id="URY99662.1"/>
    </source>
</evidence>
<evidence type="ECO:0000313" key="2">
    <source>
        <dbReference type="Proteomes" id="UP001055501"/>
    </source>
</evidence>
<keyword evidence="2" id="KW-1185">Reference proteome</keyword>